<protein>
    <recommendedName>
        <fullName evidence="4">HTH marR-type domain-containing protein</fullName>
    </recommendedName>
</protein>
<accession>A0A0M0LLK3</accession>
<evidence type="ECO:0000259" key="4">
    <source>
        <dbReference type="PROSITE" id="PS50995"/>
    </source>
</evidence>
<dbReference type="InterPro" id="IPR000835">
    <property type="entry name" value="HTH_MarR-typ"/>
</dbReference>
<keyword evidence="3" id="KW-0804">Transcription</keyword>
<dbReference type="InterPro" id="IPR039422">
    <property type="entry name" value="MarR/SlyA-like"/>
</dbReference>
<dbReference type="AlphaFoldDB" id="A0A0M0LLK3"/>
<dbReference type="PANTHER" id="PTHR33164:SF56">
    <property type="entry name" value="HTH-TYPE TRANSCRIPTIONAL REGULATOR MHQR"/>
    <property type="match status" value="1"/>
</dbReference>
<dbReference type="InterPro" id="IPR036390">
    <property type="entry name" value="WH_DNA-bd_sf"/>
</dbReference>
<dbReference type="PRINTS" id="PR00598">
    <property type="entry name" value="HTHMARR"/>
</dbReference>
<keyword evidence="6" id="KW-1185">Reference proteome</keyword>
<dbReference type="SMART" id="SM00347">
    <property type="entry name" value="HTH_MARR"/>
    <property type="match status" value="1"/>
</dbReference>
<evidence type="ECO:0000256" key="2">
    <source>
        <dbReference type="ARBA" id="ARBA00023125"/>
    </source>
</evidence>
<evidence type="ECO:0000313" key="6">
    <source>
        <dbReference type="Proteomes" id="UP000036867"/>
    </source>
</evidence>
<evidence type="ECO:0000256" key="1">
    <source>
        <dbReference type="ARBA" id="ARBA00023015"/>
    </source>
</evidence>
<dbReference type="SUPFAM" id="SSF46785">
    <property type="entry name" value="Winged helix' DNA-binding domain"/>
    <property type="match status" value="1"/>
</dbReference>
<proteinExistence type="predicted"/>
<dbReference type="GO" id="GO:0003677">
    <property type="term" value="F:DNA binding"/>
    <property type="evidence" value="ECO:0007669"/>
    <property type="project" value="UniProtKB-KW"/>
</dbReference>
<dbReference type="GO" id="GO:0003700">
    <property type="term" value="F:DNA-binding transcription factor activity"/>
    <property type="evidence" value="ECO:0007669"/>
    <property type="project" value="InterPro"/>
</dbReference>
<sequence>MINDETLQHQFRTIGHRLKTIGDKKLETYNLTIEQARFIGYLFLHEDEGISQKDMERAFQRKGSSISSIVHNLEKKGFIERKVDMKDERRRIIHVLPKGKNLVEDFNNFFNEMETTIVNGFNDKEKDALSTMLNKVINNLDYKS</sequence>
<keyword evidence="1" id="KW-0805">Transcription regulation</keyword>
<organism evidence="5 6">
    <name type="scientific">Viridibacillus arvi</name>
    <dbReference type="NCBI Taxonomy" id="263475"/>
    <lineage>
        <taxon>Bacteria</taxon>
        <taxon>Bacillati</taxon>
        <taxon>Bacillota</taxon>
        <taxon>Bacilli</taxon>
        <taxon>Bacillales</taxon>
        <taxon>Caryophanaceae</taxon>
        <taxon>Viridibacillus</taxon>
    </lineage>
</organism>
<dbReference type="GO" id="GO:0006950">
    <property type="term" value="P:response to stress"/>
    <property type="evidence" value="ECO:0007669"/>
    <property type="project" value="TreeGrafter"/>
</dbReference>
<evidence type="ECO:0000256" key="3">
    <source>
        <dbReference type="ARBA" id="ARBA00023163"/>
    </source>
</evidence>
<evidence type="ECO:0000313" key="5">
    <source>
        <dbReference type="EMBL" id="KOO51924.1"/>
    </source>
</evidence>
<dbReference type="Gene3D" id="1.10.10.10">
    <property type="entry name" value="Winged helix-like DNA-binding domain superfamily/Winged helix DNA-binding domain"/>
    <property type="match status" value="1"/>
</dbReference>
<dbReference type="Pfam" id="PF22381">
    <property type="entry name" value="Staph_reg_Sar_Rot"/>
    <property type="match status" value="1"/>
</dbReference>
<dbReference type="OrthoDB" id="2612963at2"/>
<gene>
    <name evidence="5" type="ORF">AMD00_05715</name>
</gene>
<dbReference type="InterPro" id="IPR055166">
    <property type="entry name" value="Transc_reg_Sar_Rot_HTH"/>
</dbReference>
<comment type="caution">
    <text evidence="5">The sequence shown here is derived from an EMBL/GenBank/DDBJ whole genome shotgun (WGS) entry which is preliminary data.</text>
</comment>
<feature type="domain" description="HTH marR-type" evidence="4">
    <location>
        <begin position="4"/>
        <end position="138"/>
    </location>
</feature>
<dbReference type="EMBL" id="LILB01000001">
    <property type="protein sequence ID" value="KOO51924.1"/>
    <property type="molecule type" value="Genomic_DNA"/>
</dbReference>
<dbReference type="PANTHER" id="PTHR33164">
    <property type="entry name" value="TRANSCRIPTIONAL REGULATOR, MARR FAMILY"/>
    <property type="match status" value="1"/>
</dbReference>
<name>A0A0M0LLK3_9BACL</name>
<dbReference type="STRING" id="263475.AMD00_05715"/>
<dbReference type="Proteomes" id="UP000036867">
    <property type="component" value="Unassembled WGS sequence"/>
</dbReference>
<dbReference type="PROSITE" id="PS50995">
    <property type="entry name" value="HTH_MARR_2"/>
    <property type="match status" value="1"/>
</dbReference>
<keyword evidence="2" id="KW-0238">DNA-binding</keyword>
<dbReference type="InterPro" id="IPR036388">
    <property type="entry name" value="WH-like_DNA-bd_sf"/>
</dbReference>
<reference evidence="6" key="1">
    <citation type="submission" date="2015-08" db="EMBL/GenBank/DDBJ databases">
        <title>Fjat-10028 dsm 16317.</title>
        <authorList>
            <person name="Liu B."/>
            <person name="Wang J."/>
            <person name="Zhu Y."/>
            <person name="Liu G."/>
            <person name="Chen Q."/>
            <person name="Chen Z."/>
            <person name="Lan J."/>
            <person name="Che J."/>
            <person name="Ge C."/>
            <person name="Shi H."/>
            <person name="Pan Z."/>
            <person name="Liu X."/>
        </authorList>
    </citation>
    <scope>NUCLEOTIDE SEQUENCE [LARGE SCALE GENOMIC DNA]</scope>
    <source>
        <strain evidence="6">DSM 16317</strain>
    </source>
</reference>